<dbReference type="InterPro" id="IPR006600">
    <property type="entry name" value="HTH_CenpB_DNA-bd_dom"/>
</dbReference>
<evidence type="ECO:0000313" key="11">
    <source>
        <dbReference type="Proteomes" id="UP001165740"/>
    </source>
</evidence>
<feature type="domain" description="OTU" evidence="8">
    <location>
        <begin position="497"/>
        <end position="657"/>
    </location>
</feature>
<dbReference type="Gene3D" id="1.10.10.60">
    <property type="entry name" value="Homeodomain-like"/>
    <property type="match status" value="1"/>
</dbReference>
<evidence type="ECO:0000256" key="7">
    <source>
        <dbReference type="PROSITE-ProRule" id="PRU00320"/>
    </source>
</evidence>
<feature type="domain" description="HTH CENPB-type" evidence="10">
    <location>
        <begin position="87"/>
        <end position="164"/>
    </location>
</feature>
<dbReference type="PROSITE" id="PS01359">
    <property type="entry name" value="ZF_PHD_1"/>
    <property type="match status" value="1"/>
</dbReference>
<keyword evidence="11" id="KW-1185">Reference proteome</keyword>
<dbReference type="InterPro" id="IPR013083">
    <property type="entry name" value="Znf_RING/FYVE/PHD"/>
</dbReference>
<evidence type="ECO:0000259" key="10">
    <source>
        <dbReference type="PROSITE" id="PS51253"/>
    </source>
</evidence>
<dbReference type="CDD" id="cd15489">
    <property type="entry name" value="PHD_SF"/>
    <property type="match status" value="1"/>
</dbReference>
<dbReference type="InterPro" id="IPR038765">
    <property type="entry name" value="Papain-like_cys_pep_sf"/>
</dbReference>
<dbReference type="InterPro" id="IPR004875">
    <property type="entry name" value="DDE_SF_endonuclease_dom"/>
</dbReference>
<dbReference type="Pfam" id="PF02338">
    <property type="entry name" value="OTU"/>
    <property type="match status" value="1"/>
</dbReference>
<evidence type="ECO:0000256" key="2">
    <source>
        <dbReference type="ARBA" id="ARBA00022723"/>
    </source>
</evidence>
<dbReference type="RefSeq" id="XP_055896194.1">
    <property type="nucleotide sequence ID" value="XM_056040219.1"/>
</dbReference>
<dbReference type="PROSITE" id="PS51253">
    <property type="entry name" value="HTH_CENPB"/>
    <property type="match status" value="1"/>
</dbReference>
<dbReference type="InterPro" id="IPR009057">
    <property type="entry name" value="Homeodomain-like_sf"/>
</dbReference>
<dbReference type="PANTHER" id="PTHR19303">
    <property type="entry name" value="TRANSPOSON"/>
    <property type="match status" value="1"/>
</dbReference>
<keyword evidence="5 7" id="KW-0238">DNA-binding</keyword>
<evidence type="ECO:0000313" key="12">
    <source>
        <dbReference type="RefSeq" id="XP_055896194.1"/>
    </source>
</evidence>
<dbReference type="PANTHER" id="PTHR19303:SF74">
    <property type="entry name" value="POGO TRANSPOSABLE ELEMENT WITH KRAB DOMAIN"/>
    <property type="match status" value="1"/>
</dbReference>
<dbReference type="InterPro" id="IPR011011">
    <property type="entry name" value="Znf_FYVE_PHD"/>
</dbReference>
<feature type="domain" description="HTH psq-type" evidence="9">
    <location>
        <begin position="30"/>
        <end position="81"/>
    </location>
</feature>
<name>A0A9W3B9U4_BIOGL</name>
<evidence type="ECO:0000256" key="3">
    <source>
        <dbReference type="ARBA" id="ARBA00022771"/>
    </source>
</evidence>
<dbReference type="InterPro" id="IPR001965">
    <property type="entry name" value="Znf_PHD"/>
</dbReference>
<dbReference type="GO" id="GO:0003677">
    <property type="term" value="F:DNA binding"/>
    <property type="evidence" value="ECO:0007669"/>
    <property type="project" value="UniProtKB-UniRule"/>
</dbReference>
<dbReference type="SMART" id="SM00249">
    <property type="entry name" value="PHD"/>
    <property type="match status" value="1"/>
</dbReference>
<dbReference type="OrthoDB" id="6273063at2759"/>
<protein>
    <submittedName>
        <fullName evidence="12">Uncharacterized protein LOC129928062</fullName>
    </submittedName>
</protein>
<dbReference type="SUPFAM" id="SSF57903">
    <property type="entry name" value="FYVE/PHD zinc finger"/>
    <property type="match status" value="1"/>
</dbReference>
<organism evidence="11 12">
    <name type="scientific">Biomphalaria glabrata</name>
    <name type="common">Bloodfluke planorb</name>
    <name type="synonym">Freshwater snail</name>
    <dbReference type="NCBI Taxonomy" id="6526"/>
    <lineage>
        <taxon>Eukaryota</taxon>
        <taxon>Metazoa</taxon>
        <taxon>Spiralia</taxon>
        <taxon>Lophotrochozoa</taxon>
        <taxon>Mollusca</taxon>
        <taxon>Gastropoda</taxon>
        <taxon>Heterobranchia</taxon>
        <taxon>Euthyneura</taxon>
        <taxon>Panpulmonata</taxon>
        <taxon>Hygrophila</taxon>
        <taxon>Lymnaeoidea</taxon>
        <taxon>Planorbidae</taxon>
        <taxon>Biomphalaria</taxon>
    </lineage>
</organism>
<keyword evidence="2" id="KW-0479">Metal-binding</keyword>
<dbReference type="GO" id="GO:0008270">
    <property type="term" value="F:zinc ion binding"/>
    <property type="evidence" value="ECO:0007669"/>
    <property type="project" value="UniProtKB-KW"/>
</dbReference>
<dbReference type="Gene3D" id="3.30.40.10">
    <property type="entry name" value="Zinc/RING finger domain, C3HC4 (zinc finger)"/>
    <property type="match status" value="1"/>
</dbReference>
<comment type="subcellular location">
    <subcellularLocation>
        <location evidence="1 7">Nucleus</location>
    </subcellularLocation>
</comment>
<dbReference type="CDD" id="cd22744">
    <property type="entry name" value="OTU"/>
    <property type="match status" value="1"/>
</dbReference>
<keyword evidence="3" id="KW-0863">Zinc-finger</keyword>
<accession>A0A9W3B9U4</accession>
<evidence type="ECO:0000259" key="9">
    <source>
        <dbReference type="PROSITE" id="PS50960"/>
    </source>
</evidence>
<dbReference type="SUPFAM" id="SSF54001">
    <property type="entry name" value="Cysteine proteinases"/>
    <property type="match status" value="1"/>
</dbReference>
<dbReference type="PROSITE" id="PS50802">
    <property type="entry name" value="OTU"/>
    <property type="match status" value="1"/>
</dbReference>
<dbReference type="GeneID" id="129928062"/>
<dbReference type="Pfam" id="PF05225">
    <property type="entry name" value="HTH_psq"/>
    <property type="match status" value="1"/>
</dbReference>
<feature type="DNA-binding region" description="H-T-H motif" evidence="7">
    <location>
        <begin position="57"/>
        <end position="77"/>
    </location>
</feature>
<dbReference type="AlphaFoldDB" id="A0A9W3B9U4"/>
<keyword evidence="4" id="KW-0862">Zinc</keyword>
<evidence type="ECO:0000256" key="1">
    <source>
        <dbReference type="ARBA" id="ARBA00004123"/>
    </source>
</evidence>
<keyword evidence="6 7" id="KW-0539">Nucleus</keyword>
<dbReference type="InterPro" id="IPR050863">
    <property type="entry name" value="CenT-Element_Derived"/>
</dbReference>
<dbReference type="SUPFAM" id="SSF46689">
    <property type="entry name" value="Homeodomain-like"/>
    <property type="match status" value="1"/>
</dbReference>
<dbReference type="Proteomes" id="UP001165740">
    <property type="component" value="Chromosome 9"/>
</dbReference>
<dbReference type="Gene3D" id="3.90.70.80">
    <property type="match status" value="1"/>
</dbReference>
<evidence type="ECO:0000256" key="4">
    <source>
        <dbReference type="ARBA" id="ARBA00022833"/>
    </source>
</evidence>
<sequence length="787" mass="87791">MVFKNKKPGILTYNYSVIIHVNVMELNQKTPKRGRASTWSPEDLQKALEALKNKYGLNEVSRLYGIPKPTLKRHLDGKNKFANGNVVQRGRMTVLPAELENELVSHINQLEGMLFGLTRNDIRCLAYQIAEKNGLSHRFNKTEGMAGKDWFRDFKKRHNLSLRQPEATSLARSTGFNKIAVNRFFDKLESIITENKLDALRIFNTDETALSTVQKKHQKVVSLTGRHQVGKLTSAERGLTTTAIFCANAAGNAIPPMLVYKRKRMKGELLDGAPPGTIAVCNESGWMTADSFSEWMDHFINSVKPSKEKPVLLILDGHTSHSKNLQAITAASNSCVIMLSLPPHTTHKLQPLDVSFFKPLQSCYVQESDKWLFNHPGRGITVFQVATILGRAYPRAASVANFANGFLKCGIWPCNRHIFTESDFETSICSVINIPVEPIPSTSNSQHDQLLVQSSSDSSTIVATSPLTSSNEPRFGATAQSSINSNYSHLELSISAYNAIPTEPDGRCFFRSICISLHEHLQLTDRDSSGVVCSLQVKIQEKALADSLRAQVVDYICKNIEHYTDLDAATLCADMPHAKFDNIFERLDSISRPNTMVGELEIIATTKLLRKPIVIMNATSNVVLKYGMNDFPSSPAVVIRFTNIGDDVGHYDCLIPSRQSKSKYIPVTAISPIPVKEKPHVKQKKKSFQSEILTSSPYKKILVDAAIAKKSKKQQTQIIPATQKKKKSKISIQFGQNESEKSQNWYCFICEENLKEDMIQCLICASWVHIACAGCENADTYTCELCL</sequence>
<proteinExistence type="predicted"/>
<evidence type="ECO:0000259" key="8">
    <source>
        <dbReference type="PROSITE" id="PS50802"/>
    </source>
</evidence>
<dbReference type="InterPro" id="IPR003323">
    <property type="entry name" value="OTU_dom"/>
</dbReference>
<evidence type="ECO:0000256" key="6">
    <source>
        <dbReference type="ARBA" id="ARBA00023242"/>
    </source>
</evidence>
<dbReference type="InterPro" id="IPR007889">
    <property type="entry name" value="HTH_Psq"/>
</dbReference>
<dbReference type="Pfam" id="PF03184">
    <property type="entry name" value="DDE_1"/>
    <property type="match status" value="1"/>
</dbReference>
<dbReference type="InterPro" id="IPR019786">
    <property type="entry name" value="Zinc_finger_PHD-type_CS"/>
</dbReference>
<gene>
    <name evidence="12" type="primary">LOC129928062</name>
</gene>
<dbReference type="GO" id="GO:0005634">
    <property type="term" value="C:nucleus"/>
    <property type="evidence" value="ECO:0007669"/>
    <property type="project" value="UniProtKB-SubCell"/>
</dbReference>
<dbReference type="OMA" id="HATEIFF"/>
<reference evidence="12" key="1">
    <citation type="submission" date="2025-08" db="UniProtKB">
        <authorList>
            <consortium name="RefSeq"/>
        </authorList>
    </citation>
    <scope>IDENTIFICATION</scope>
</reference>
<evidence type="ECO:0000256" key="5">
    <source>
        <dbReference type="ARBA" id="ARBA00023125"/>
    </source>
</evidence>
<dbReference type="PROSITE" id="PS50960">
    <property type="entry name" value="HTH_PSQ"/>
    <property type="match status" value="1"/>
</dbReference>